<protein>
    <submittedName>
        <fullName evidence="7">SAM domain-containing protein</fullName>
    </submittedName>
</protein>
<dbReference type="CDD" id="cd09535">
    <property type="entry name" value="SAM_BOI-like_fungal"/>
    <property type="match status" value="1"/>
</dbReference>
<evidence type="ECO:0000256" key="3">
    <source>
        <dbReference type="SAM" id="MobiDB-lite"/>
    </source>
</evidence>
<dbReference type="Pfam" id="PF07647">
    <property type="entry name" value="SAM_2"/>
    <property type="match status" value="1"/>
</dbReference>
<dbReference type="PANTHER" id="PTHR12092">
    <property type="entry name" value="PLECKSTRIN"/>
    <property type="match status" value="1"/>
</dbReference>
<proteinExistence type="predicted"/>
<dbReference type="Pfam" id="PF00169">
    <property type="entry name" value="PH"/>
    <property type="match status" value="1"/>
</dbReference>
<dbReference type="InterPro" id="IPR011993">
    <property type="entry name" value="PH-like_dom_sf"/>
</dbReference>
<dbReference type="SUPFAM" id="SSF50729">
    <property type="entry name" value="PH domain-like"/>
    <property type="match status" value="1"/>
</dbReference>
<feature type="compositionally biased region" description="Basic residues" evidence="3">
    <location>
        <begin position="570"/>
        <end position="580"/>
    </location>
</feature>
<feature type="compositionally biased region" description="Polar residues" evidence="3">
    <location>
        <begin position="389"/>
        <end position="408"/>
    </location>
</feature>
<dbReference type="CDD" id="cd13316">
    <property type="entry name" value="PH_Boi"/>
    <property type="match status" value="1"/>
</dbReference>
<feature type="compositionally biased region" description="Polar residues" evidence="3">
    <location>
        <begin position="456"/>
        <end position="465"/>
    </location>
</feature>
<comment type="caution">
    <text evidence="7">The sequence shown here is derived from an EMBL/GenBank/DDBJ whole genome shotgun (WGS) entry which is preliminary data.</text>
</comment>
<dbReference type="EMBL" id="JAKWBI020000163">
    <property type="protein sequence ID" value="KAJ2900995.1"/>
    <property type="molecule type" value="Genomic_DNA"/>
</dbReference>
<dbReference type="PROSITE" id="PS50002">
    <property type="entry name" value="SH3"/>
    <property type="match status" value="1"/>
</dbReference>
<evidence type="ECO:0000259" key="5">
    <source>
        <dbReference type="PROSITE" id="PS50003"/>
    </source>
</evidence>
<organism evidence="7 8">
    <name type="scientific">Zalerion maritima</name>
    <dbReference type="NCBI Taxonomy" id="339359"/>
    <lineage>
        <taxon>Eukaryota</taxon>
        <taxon>Fungi</taxon>
        <taxon>Dikarya</taxon>
        <taxon>Ascomycota</taxon>
        <taxon>Pezizomycotina</taxon>
        <taxon>Sordariomycetes</taxon>
        <taxon>Lulworthiomycetidae</taxon>
        <taxon>Lulworthiales</taxon>
        <taxon>Lulworthiaceae</taxon>
        <taxon>Zalerion</taxon>
    </lineage>
</organism>
<feature type="region of interest" description="Disordered" evidence="3">
    <location>
        <begin position="338"/>
        <end position="487"/>
    </location>
</feature>
<name>A0AAD5RQK8_9PEZI</name>
<dbReference type="InterPro" id="IPR037370">
    <property type="entry name" value="Pleckstrin"/>
</dbReference>
<dbReference type="FunFam" id="1.10.150.50:FF:000082">
    <property type="entry name" value="Polarized growth protein boi2"/>
    <property type="match status" value="1"/>
</dbReference>
<feature type="domain" description="SH3" evidence="4">
    <location>
        <begin position="12"/>
        <end position="76"/>
    </location>
</feature>
<dbReference type="InterPro" id="IPR013761">
    <property type="entry name" value="SAM/pointed_sf"/>
</dbReference>
<feature type="compositionally biased region" description="Low complexity" evidence="3">
    <location>
        <begin position="744"/>
        <end position="758"/>
    </location>
</feature>
<evidence type="ECO:0000256" key="2">
    <source>
        <dbReference type="PROSITE-ProRule" id="PRU00192"/>
    </source>
</evidence>
<dbReference type="PROSITE" id="PS50003">
    <property type="entry name" value="PH_DOMAIN"/>
    <property type="match status" value="1"/>
</dbReference>
<feature type="domain" description="PH" evidence="5">
    <location>
        <begin position="787"/>
        <end position="934"/>
    </location>
</feature>
<keyword evidence="8" id="KW-1185">Reference proteome</keyword>
<dbReference type="GO" id="GO:0005886">
    <property type="term" value="C:plasma membrane"/>
    <property type="evidence" value="ECO:0007669"/>
    <property type="project" value="TreeGrafter"/>
</dbReference>
<dbReference type="SUPFAM" id="SSF50044">
    <property type="entry name" value="SH3-domain"/>
    <property type="match status" value="1"/>
</dbReference>
<evidence type="ECO:0000313" key="8">
    <source>
        <dbReference type="Proteomes" id="UP001201980"/>
    </source>
</evidence>
<dbReference type="AlphaFoldDB" id="A0AAD5RQK8"/>
<keyword evidence="1 2" id="KW-0728">SH3 domain</keyword>
<evidence type="ECO:0000259" key="4">
    <source>
        <dbReference type="PROSITE" id="PS50002"/>
    </source>
</evidence>
<feature type="compositionally biased region" description="Low complexity" evidence="3">
    <location>
        <begin position="96"/>
        <end position="109"/>
    </location>
</feature>
<dbReference type="PANTHER" id="PTHR12092:SF16">
    <property type="entry name" value="PH DOMAIN-CONTAINING PROTEIN"/>
    <property type="match status" value="1"/>
</dbReference>
<dbReference type="Gene3D" id="2.30.29.30">
    <property type="entry name" value="Pleckstrin-homology domain (PH domain)/Phosphotyrosine-binding domain (PTB)"/>
    <property type="match status" value="1"/>
</dbReference>
<feature type="region of interest" description="Disordered" evidence="3">
    <location>
        <begin position="68"/>
        <end position="194"/>
    </location>
</feature>
<sequence length="1033" mass="111424">MASRKEPKDRPEVGNILIVVHDFKARSSDELTLAKGDRVELIERDDEFGDGWFLGKHMVNGNSGLFPEVYTRPAPRNVPPPTASSPTPTPTPTPTPITAAASTTSTTPPNEKQASLPKGENSTAPSPTIHEVEAPVVSSPPMTTPSSLKTDTSPITLPLNASYTQPSMPTSSSNTFPPVNSPSSTTGNHSLGRINTSQDRNMLHETLHVINEHITDMRSPPMNGSLPSAATDSGSEYSSHLDHRMSYIHGEETDEEEDGTHSRAEVESWNPDEVAEYLFTAGVEKRHCEVFRDQEIAGEVILGMDQSSLFLKAFDLGPVGRRLKTWQKIKALQDEVNGMGSATRRTTQTWGSEIGSEDARRMRSRTNTLTSSVYKPSSSYDDGRMSAQGKRTSISSTPRLEPGQTSPVSPHALLDNQSPTRPMHEKRPSAASVRELGQLRHSRRHSSTGNDFRIGSGSTLNSPTAGTPKASFTGFSPSAPTPAAGLGSAPTSATAAAATVAAAHKKQPSFDRNWTLGSATASVSKRPLSSAGFPDVAGVSDLDLQDSAVDLDRGYFSGTDADAGRRNVLRKRGSTAHSRKSSYAEEQRVRAGTALSRHSRFGSVDSARDQPPTAAQKYYGISNTRRTASTHTTESMRLAPAKETPPPTVTKLDRTGTDMSEPSPASPANTNRQALHGDWLMSSRLGVKTASQGLRAISDAVTGTERMKAATPMESPFKEPPMQSPSRAGSSTPSAGPSFELESPDTTKSPSTPATAASQKSRKKTKKETSAYTRGLQKVSPREAMVGADYSGWMKKKSSNLMTTWKPRLFVLKGRRLAYFYSEDDDQEQGLIDISFHRVLPADNERLTGLHAALTGASNAPTMPTGTSVQTLAEVDDARTVDKGGDTMFIFKLVPPRAGLSRAVNFTKPTVHYFAVPNIKQGRLWMAALMKATIDRDDAQPITTTYQQKTISLTKARQMRHRPPALMGLEEKAEDEKKDAKKDSNGLCIVFNETDSGVSGLDKLGLHQIASARLQPDSFGLEKHVAALSPKSA</sequence>
<feature type="compositionally biased region" description="Polar residues" evidence="3">
    <location>
        <begin position="724"/>
        <end position="735"/>
    </location>
</feature>
<feature type="compositionally biased region" description="Polar residues" evidence="3">
    <location>
        <begin position="365"/>
        <end position="380"/>
    </location>
</feature>
<feature type="region of interest" description="Disordered" evidence="3">
    <location>
        <begin position="621"/>
        <end position="672"/>
    </location>
</feature>
<dbReference type="SMART" id="SM00454">
    <property type="entry name" value="SAM"/>
    <property type="match status" value="1"/>
</dbReference>
<dbReference type="Gene3D" id="1.10.150.50">
    <property type="entry name" value="Transcription Factor, Ets-1"/>
    <property type="match status" value="1"/>
</dbReference>
<dbReference type="SMART" id="SM00233">
    <property type="entry name" value="PH"/>
    <property type="match status" value="1"/>
</dbReference>
<gene>
    <name evidence="7" type="ORF">MKZ38_002179</name>
</gene>
<feature type="region of interest" description="Disordered" evidence="3">
    <location>
        <begin position="698"/>
        <end position="778"/>
    </location>
</feature>
<reference evidence="7" key="1">
    <citation type="submission" date="2022-07" db="EMBL/GenBank/DDBJ databases">
        <title>Draft genome sequence of Zalerion maritima ATCC 34329, a (micro)plastics degrading marine fungus.</title>
        <authorList>
            <person name="Paco A."/>
            <person name="Goncalves M.F.M."/>
            <person name="Rocha-Santos T.A.P."/>
            <person name="Alves A."/>
        </authorList>
    </citation>
    <scope>NUCLEOTIDE SEQUENCE</scope>
    <source>
        <strain evidence="7">ATCC 34329</strain>
    </source>
</reference>
<feature type="region of interest" description="Disordered" evidence="3">
    <location>
        <begin position="216"/>
        <end position="238"/>
    </location>
</feature>
<dbReference type="PROSITE" id="PS50105">
    <property type="entry name" value="SAM_DOMAIN"/>
    <property type="match status" value="1"/>
</dbReference>
<feature type="compositionally biased region" description="Low complexity" evidence="3">
    <location>
        <begin position="135"/>
        <end position="147"/>
    </location>
</feature>
<dbReference type="SUPFAM" id="SSF47769">
    <property type="entry name" value="SAM/Pointed domain"/>
    <property type="match status" value="1"/>
</dbReference>
<feature type="compositionally biased region" description="Polar residues" evidence="3">
    <location>
        <begin position="621"/>
        <end position="635"/>
    </location>
</feature>
<dbReference type="InterPro" id="IPR036028">
    <property type="entry name" value="SH3-like_dom_sf"/>
</dbReference>
<feature type="compositionally biased region" description="Pro residues" evidence="3">
    <location>
        <begin position="76"/>
        <end position="95"/>
    </location>
</feature>
<evidence type="ECO:0000259" key="6">
    <source>
        <dbReference type="PROSITE" id="PS50105"/>
    </source>
</evidence>
<dbReference type="Proteomes" id="UP001201980">
    <property type="component" value="Unassembled WGS sequence"/>
</dbReference>
<feature type="region of interest" description="Disordered" evidence="3">
    <location>
        <begin position="570"/>
        <end position="594"/>
    </location>
</feature>
<dbReference type="Pfam" id="PF14604">
    <property type="entry name" value="SH3_9"/>
    <property type="match status" value="1"/>
</dbReference>
<evidence type="ECO:0000256" key="1">
    <source>
        <dbReference type="ARBA" id="ARBA00022443"/>
    </source>
</evidence>
<dbReference type="Gene3D" id="2.30.30.40">
    <property type="entry name" value="SH3 Domains"/>
    <property type="match status" value="1"/>
</dbReference>
<feature type="domain" description="SAM" evidence="6">
    <location>
        <begin position="269"/>
        <end position="335"/>
    </location>
</feature>
<dbReference type="SMART" id="SM00326">
    <property type="entry name" value="SH3"/>
    <property type="match status" value="1"/>
</dbReference>
<feature type="compositionally biased region" description="Polar residues" evidence="3">
    <location>
        <begin position="148"/>
        <end position="194"/>
    </location>
</feature>
<accession>A0AAD5RQK8</accession>
<evidence type="ECO:0000313" key="7">
    <source>
        <dbReference type="EMBL" id="KAJ2900995.1"/>
    </source>
</evidence>
<dbReference type="InterPro" id="IPR001660">
    <property type="entry name" value="SAM"/>
</dbReference>
<dbReference type="InterPro" id="IPR001849">
    <property type="entry name" value="PH_domain"/>
</dbReference>
<dbReference type="GO" id="GO:0030036">
    <property type="term" value="P:actin cytoskeleton organization"/>
    <property type="evidence" value="ECO:0007669"/>
    <property type="project" value="TreeGrafter"/>
</dbReference>
<feature type="compositionally biased region" description="Polar residues" evidence="3">
    <location>
        <begin position="225"/>
        <end position="238"/>
    </location>
</feature>
<dbReference type="InterPro" id="IPR001452">
    <property type="entry name" value="SH3_domain"/>
</dbReference>